<dbReference type="GO" id="GO:0006779">
    <property type="term" value="P:porphyrin-containing compound biosynthetic process"/>
    <property type="evidence" value="ECO:0007669"/>
    <property type="project" value="InterPro"/>
</dbReference>
<sequence>TQHILPHGTPQQVKDEVKGRIDDLAPGGGFVFATVHNIQSDVPPENIMAMWEALQEYGVY</sequence>
<name>X1G189_9ZZZZ</name>
<dbReference type="Gene3D" id="3.20.20.210">
    <property type="match status" value="1"/>
</dbReference>
<organism evidence="2">
    <name type="scientific">marine sediment metagenome</name>
    <dbReference type="NCBI Taxonomy" id="412755"/>
    <lineage>
        <taxon>unclassified sequences</taxon>
        <taxon>metagenomes</taxon>
        <taxon>ecological metagenomes</taxon>
    </lineage>
</organism>
<dbReference type="InterPro" id="IPR038071">
    <property type="entry name" value="UROD/MetE-like_sf"/>
</dbReference>
<dbReference type="GO" id="GO:0004853">
    <property type="term" value="F:uroporphyrinogen decarboxylase activity"/>
    <property type="evidence" value="ECO:0007669"/>
    <property type="project" value="InterPro"/>
</dbReference>
<accession>X1G189</accession>
<comment type="caution">
    <text evidence="2">The sequence shown here is derived from an EMBL/GenBank/DDBJ whole genome shotgun (WGS) entry which is preliminary data.</text>
</comment>
<feature type="domain" description="Uroporphyrinogen decarboxylase (URO-D)" evidence="1">
    <location>
        <begin position="5"/>
        <end position="57"/>
    </location>
</feature>
<dbReference type="Pfam" id="PF01208">
    <property type="entry name" value="URO-D"/>
    <property type="match status" value="1"/>
</dbReference>
<dbReference type="AlphaFoldDB" id="X1G189"/>
<gene>
    <name evidence="2" type="ORF">S03H2_31784</name>
</gene>
<dbReference type="EMBL" id="BARU01019293">
    <property type="protein sequence ID" value="GAH50987.1"/>
    <property type="molecule type" value="Genomic_DNA"/>
</dbReference>
<evidence type="ECO:0000259" key="1">
    <source>
        <dbReference type="Pfam" id="PF01208"/>
    </source>
</evidence>
<feature type="non-terminal residue" evidence="2">
    <location>
        <position position="1"/>
    </location>
</feature>
<dbReference type="SUPFAM" id="SSF51726">
    <property type="entry name" value="UROD/MetE-like"/>
    <property type="match status" value="1"/>
</dbReference>
<proteinExistence type="predicted"/>
<protein>
    <recommendedName>
        <fullName evidence="1">Uroporphyrinogen decarboxylase (URO-D) domain-containing protein</fullName>
    </recommendedName>
</protein>
<evidence type="ECO:0000313" key="2">
    <source>
        <dbReference type="EMBL" id="GAH50987.1"/>
    </source>
</evidence>
<reference evidence="2" key="1">
    <citation type="journal article" date="2014" name="Front. Microbiol.">
        <title>High frequency of phylogenetically diverse reductive dehalogenase-homologous genes in deep subseafloor sedimentary metagenomes.</title>
        <authorList>
            <person name="Kawai M."/>
            <person name="Futagami T."/>
            <person name="Toyoda A."/>
            <person name="Takaki Y."/>
            <person name="Nishi S."/>
            <person name="Hori S."/>
            <person name="Arai W."/>
            <person name="Tsubouchi T."/>
            <person name="Morono Y."/>
            <person name="Uchiyama I."/>
            <person name="Ito T."/>
            <person name="Fujiyama A."/>
            <person name="Inagaki F."/>
            <person name="Takami H."/>
        </authorList>
    </citation>
    <scope>NUCLEOTIDE SEQUENCE</scope>
    <source>
        <strain evidence="2">Expedition CK06-06</strain>
    </source>
</reference>
<dbReference type="InterPro" id="IPR000257">
    <property type="entry name" value="Uroporphyrinogen_deCOase"/>
</dbReference>